<dbReference type="KEGG" id="pary:A4V02_02810"/>
<evidence type="ECO:0000256" key="5">
    <source>
        <dbReference type="HAMAP-Rule" id="MF_00182"/>
    </source>
</evidence>
<dbReference type="PANTHER" id="PTHR11138:SF5">
    <property type="entry name" value="METHIONYL-TRNA FORMYLTRANSFERASE, MITOCHONDRIAL"/>
    <property type="match status" value="1"/>
</dbReference>
<comment type="similarity">
    <text evidence="1 5">Belongs to the Fmt family.</text>
</comment>
<evidence type="ECO:0000313" key="8">
    <source>
        <dbReference type="EMBL" id="ANU62757.1"/>
    </source>
</evidence>
<dbReference type="InterPro" id="IPR005793">
    <property type="entry name" value="Formyl_trans_C"/>
</dbReference>
<dbReference type="InterPro" id="IPR002376">
    <property type="entry name" value="Formyl_transf_N"/>
</dbReference>
<dbReference type="PANTHER" id="PTHR11138">
    <property type="entry name" value="METHIONYL-TRNA FORMYLTRANSFERASE"/>
    <property type="match status" value="1"/>
</dbReference>
<accession>A0A1Z2XE95</accession>
<dbReference type="GO" id="GO:0004479">
    <property type="term" value="F:methionyl-tRNA formyltransferase activity"/>
    <property type="evidence" value="ECO:0007669"/>
    <property type="project" value="UniProtKB-UniRule"/>
</dbReference>
<feature type="binding site" evidence="5">
    <location>
        <begin position="113"/>
        <end position="116"/>
    </location>
    <ligand>
        <name>(6S)-5,6,7,8-tetrahydrofolate</name>
        <dbReference type="ChEBI" id="CHEBI:57453"/>
    </ligand>
</feature>
<dbReference type="STRING" id="1796646.A4V02_02810"/>
<comment type="catalytic activity">
    <reaction evidence="5">
        <text>L-methionyl-tRNA(fMet) + (6R)-10-formyltetrahydrofolate = N-formyl-L-methionyl-tRNA(fMet) + (6S)-5,6,7,8-tetrahydrofolate + H(+)</text>
        <dbReference type="Rhea" id="RHEA:24380"/>
        <dbReference type="Rhea" id="RHEA-COMP:9952"/>
        <dbReference type="Rhea" id="RHEA-COMP:9953"/>
        <dbReference type="ChEBI" id="CHEBI:15378"/>
        <dbReference type="ChEBI" id="CHEBI:57453"/>
        <dbReference type="ChEBI" id="CHEBI:78530"/>
        <dbReference type="ChEBI" id="CHEBI:78844"/>
        <dbReference type="ChEBI" id="CHEBI:195366"/>
        <dbReference type="EC" id="2.1.2.9"/>
    </reaction>
</comment>
<dbReference type="Pfam" id="PF02911">
    <property type="entry name" value="Formyl_trans_C"/>
    <property type="match status" value="1"/>
</dbReference>
<sequence length="323" mass="35652">MDKKDLKIVFLGTPDFAVESLRRLVEGGYNVVGVVTMPDKPAGRGHKMLHSPVKQYAEEKGLFLMQPPKLKAPEFVEQLRSLDADLFIVIAFRMLPEVVWSMPRYGTFNLHASLLPRYRGAAPINWAVMNGDTETGVTTFFLKHEIDTGDVIDQKSISIGPDECVGDVHDRLMMLGADLTIDTVDRILAGNLSSMPQDALEGEPTSAPKIFKETCRIDWSRTAREIHNHVRGLSPYPAAWALLPREDGGEPINVKVFATALIDGTDVVSAMPQVGTPGTIYTAGGRLFVSATNGWIEILSLQPAGKRRMQSDEFLRGYRLASM</sequence>
<evidence type="ECO:0000256" key="3">
    <source>
        <dbReference type="ARBA" id="ARBA00022679"/>
    </source>
</evidence>
<proteinExistence type="inferred from homology"/>
<keyword evidence="3 5" id="KW-0808">Transferase</keyword>
<dbReference type="InterPro" id="IPR044135">
    <property type="entry name" value="Met-tRNA-FMT_C"/>
</dbReference>
<dbReference type="NCBIfam" id="TIGR00460">
    <property type="entry name" value="fmt"/>
    <property type="match status" value="1"/>
</dbReference>
<dbReference type="InterPro" id="IPR041711">
    <property type="entry name" value="Met-tRNA-FMT_N"/>
</dbReference>
<dbReference type="Pfam" id="PF00551">
    <property type="entry name" value="Formyl_trans_N"/>
    <property type="match status" value="1"/>
</dbReference>
<name>A0A1B1S7I3_9BACT</name>
<protein>
    <recommendedName>
        <fullName evidence="2 5">Methionyl-tRNA formyltransferase</fullName>
        <ecNumber evidence="2 5">2.1.2.9</ecNumber>
    </recommendedName>
</protein>
<dbReference type="SUPFAM" id="SSF53328">
    <property type="entry name" value="Formyltransferase"/>
    <property type="match status" value="1"/>
</dbReference>
<keyword evidence="4 5" id="KW-0648">Protein biosynthesis</keyword>
<dbReference type="EMBL" id="CP015402">
    <property type="protein sequence ID" value="ANU62757.1"/>
    <property type="molecule type" value="Genomic_DNA"/>
</dbReference>
<dbReference type="Gene3D" id="3.40.50.12230">
    <property type="match status" value="1"/>
</dbReference>
<dbReference type="GO" id="GO:0005829">
    <property type="term" value="C:cytosol"/>
    <property type="evidence" value="ECO:0007669"/>
    <property type="project" value="TreeGrafter"/>
</dbReference>
<evidence type="ECO:0000259" key="6">
    <source>
        <dbReference type="Pfam" id="PF00551"/>
    </source>
</evidence>
<dbReference type="CDD" id="cd08704">
    <property type="entry name" value="Met_tRNA_FMT_C"/>
    <property type="match status" value="1"/>
</dbReference>
<feature type="domain" description="Formyl transferase N-terminal" evidence="6">
    <location>
        <begin position="7"/>
        <end position="179"/>
    </location>
</feature>
<reference evidence="9" key="1">
    <citation type="submission" date="2016-04" db="EMBL/GenBank/DDBJ databases">
        <title>Complete Genome Sequences of Twelve Strains of a Stable Defined Moderately Diverse Mouse Microbiota 2 (sDMDMm2).</title>
        <authorList>
            <person name="Uchimura Y."/>
            <person name="Wyss M."/>
            <person name="Brugiroux S."/>
            <person name="Limenitakis J.P."/>
            <person name="Stecher B."/>
            <person name="McCoy K.D."/>
            <person name="Macpherson A.J."/>
        </authorList>
    </citation>
    <scope>NUCLEOTIDE SEQUENCE [LARGE SCALE GENOMIC DNA]</scope>
    <source>
        <strain evidence="9">YL27</strain>
    </source>
</reference>
<comment type="function">
    <text evidence="5">Attaches a formyl group to the free amino group of methionyl-tRNA(fMet). The formyl group appears to play a dual role in the initiator identity of N-formylmethionyl-tRNA by promoting its recognition by IF2 and preventing the misappropriation of this tRNA by the elongation apparatus.</text>
</comment>
<organism evidence="8 9">
    <name type="scientific">Muribaculum intestinale</name>
    <dbReference type="NCBI Taxonomy" id="1796646"/>
    <lineage>
        <taxon>Bacteria</taxon>
        <taxon>Pseudomonadati</taxon>
        <taxon>Bacteroidota</taxon>
        <taxon>Bacteroidia</taxon>
        <taxon>Bacteroidales</taxon>
        <taxon>Muribaculaceae</taxon>
        <taxon>Muribaculum</taxon>
    </lineage>
</organism>
<dbReference type="InterPro" id="IPR005794">
    <property type="entry name" value="Fmt"/>
</dbReference>
<dbReference type="OrthoDB" id="9802815at2"/>
<keyword evidence="9" id="KW-1185">Reference proteome</keyword>
<dbReference type="AlphaFoldDB" id="A0A1B1S7I3"/>
<dbReference type="CDD" id="cd08646">
    <property type="entry name" value="FMT_core_Met-tRNA-FMT_N"/>
    <property type="match status" value="1"/>
</dbReference>
<evidence type="ECO:0000256" key="1">
    <source>
        <dbReference type="ARBA" id="ARBA00010699"/>
    </source>
</evidence>
<dbReference type="HAMAP" id="MF_00182">
    <property type="entry name" value="Formyl_trans"/>
    <property type="match status" value="1"/>
</dbReference>
<evidence type="ECO:0000256" key="4">
    <source>
        <dbReference type="ARBA" id="ARBA00022917"/>
    </source>
</evidence>
<evidence type="ECO:0000313" key="9">
    <source>
        <dbReference type="Proteomes" id="UP000186351"/>
    </source>
</evidence>
<dbReference type="InterPro" id="IPR011034">
    <property type="entry name" value="Formyl_transferase-like_C_sf"/>
</dbReference>
<dbReference type="SUPFAM" id="SSF50486">
    <property type="entry name" value="FMT C-terminal domain-like"/>
    <property type="match status" value="1"/>
</dbReference>
<dbReference type="Proteomes" id="UP000186351">
    <property type="component" value="Chromosome"/>
</dbReference>
<dbReference type="EC" id="2.1.2.9" evidence="2 5"/>
<dbReference type="GeneID" id="65535773"/>
<dbReference type="InterPro" id="IPR036477">
    <property type="entry name" value="Formyl_transf_N_sf"/>
</dbReference>
<feature type="domain" description="Formyl transferase C-terminal" evidence="7">
    <location>
        <begin position="209"/>
        <end position="319"/>
    </location>
</feature>
<dbReference type="RefSeq" id="WP_068960136.1">
    <property type="nucleotide sequence ID" value="NZ_CAMWFV010000016.1"/>
</dbReference>
<accession>A0A1B1S7I3</accession>
<evidence type="ECO:0000259" key="7">
    <source>
        <dbReference type="Pfam" id="PF02911"/>
    </source>
</evidence>
<gene>
    <name evidence="5" type="primary">fmt</name>
    <name evidence="8" type="ORF">A4V02_02810</name>
</gene>
<evidence type="ECO:0000256" key="2">
    <source>
        <dbReference type="ARBA" id="ARBA00012261"/>
    </source>
</evidence>